<dbReference type="PANTHER" id="PTHR10256">
    <property type="entry name" value="SELENIDE, WATER DIKINASE"/>
    <property type="match status" value="1"/>
</dbReference>
<dbReference type="GO" id="GO:0003676">
    <property type="term" value="F:nucleic acid binding"/>
    <property type="evidence" value="ECO:0007669"/>
    <property type="project" value="InterPro"/>
</dbReference>
<dbReference type="Proteomes" id="UP001321473">
    <property type="component" value="Unassembled WGS sequence"/>
</dbReference>
<reference evidence="6 7" key="1">
    <citation type="journal article" date="2023" name="Arcadia Sci">
        <title>De novo assembly of a long-read Amblyomma americanum tick genome.</title>
        <authorList>
            <person name="Chou S."/>
            <person name="Poskanzer K.E."/>
            <person name="Rollins M."/>
            <person name="Thuy-Boun P.S."/>
        </authorList>
    </citation>
    <scope>NUCLEOTIDE SEQUENCE [LARGE SCALE GENOMIC DNA]</scope>
    <source>
        <strain evidence="6">F_SG_1</strain>
        <tissue evidence="6">Salivary glands</tissue>
    </source>
</reference>
<evidence type="ECO:0000256" key="4">
    <source>
        <dbReference type="SAM" id="MobiDB-lite"/>
    </source>
</evidence>
<dbReference type="GO" id="GO:0016260">
    <property type="term" value="P:selenocysteine biosynthetic process"/>
    <property type="evidence" value="ECO:0007669"/>
    <property type="project" value="TreeGrafter"/>
</dbReference>
<gene>
    <name evidence="6" type="ORF">V5799_025260</name>
</gene>
<dbReference type="PROSITE" id="PS50158">
    <property type="entry name" value="ZF_CCHC"/>
    <property type="match status" value="1"/>
</dbReference>
<dbReference type="InterPro" id="IPR004536">
    <property type="entry name" value="SPS/SelD"/>
</dbReference>
<name>A0AAQ4E9Y4_AMBAM</name>
<keyword evidence="7" id="KW-1185">Reference proteome</keyword>
<feature type="region of interest" description="Disordered" evidence="4">
    <location>
        <begin position="417"/>
        <end position="538"/>
    </location>
</feature>
<feature type="compositionally biased region" description="Basic residues" evidence="4">
    <location>
        <begin position="440"/>
        <end position="450"/>
    </location>
</feature>
<evidence type="ECO:0000259" key="5">
    <source>
        <dbReference type="PROSITE" id="PS50158"/>
    </source>
</evidence>
<evidence type="ECO:0000256" key="3">
    <source>
        <dbReference type="PROSITE-ProRule" id="PRU00047"/>
    </source>
</evidence>
<keyword evidence="3" id="KW-0862">Zinc</keyword>
<feature type="compositionally biased region" description="Polar residues" evidence="4">
    <location>
        <begin position="494"/>
        <end position="503"/>
    </location>
</feature>
<keyword evidence="2" id="KW-0067">ATP-binding</keyword>
<keyword evidence="1" id="KW-0547">Nucleotide-binding</keyword>
<dbReference type="EMBL" id="JARKHS020019667">
    <property type="protein sequence ID" value="KAK8771494.1"/>
    <property type="molecule type" value="Genomic_DNA"/>
</dbReference>
<organism evidence="6 7">
    <name type="scientific">Amblyomma americanum</name>
    <name type="common">Lone star tick</name>
    <dbReference type="NCBI Taxonomy" id="6943"/>
    <lineage>
        <taxon>Eukaryota</taxon>
        <taxon>Metazoa</taxon>
        <taxon>Ecdysozoa</taxon>
        <taxon>Arthropoda</taxon>
        <taxon>Chelicerata</taxon>
        <taxon>Arachnida</taxon>
        <taxon>Acari</taxon>
        <taxon>Parasitiformes</taxon>
        <taxon>Ixodida</taxon>
        <taxon>Ixodoidea</taxon>
        <taxon>Ixodidae</taxon>
        <taxon>Amblyomminae</taxon>
        <taxon>Amblyomma</taxon>
    </lineage>
</organism>
<protein>
    <recommendedName>
        <fullName evidence="5">CCHC-type domain-containing protein</fullName>
    </recommendedName>
</protein>
<dbReference type="GO" id="GO:0005524">
    <property type="term" value="F:ATP binding"/>
    <property type="evidence" value="ECO:0007669"/>
    <property type="project" value="UniProtKB-KW"/>
</dbReference>
<dbReference type="GO" id="GO:0004756">
    <property type="term" value="F:selenide, water dikinase activity"/>
    <property type="evidence" value="ECO:0007669"/>
    <property type="project" value="TreeGrafter"/>
</dbReference>
<dbReference type="InterPro" id="IPR036676">
    <property type="entry name" value="PurM-like_C_sf"/>
</dbReference>
<evidence type="ECO:0000313" key="6">
    <source>
        <dbReference type="EMBL" id="KAK8771494.1"/>
    </source>
</evidence>
<dbReference type="Gene3D" id="3.90.650.10">
    <property type="entry name" value="PurM-like C-terminal domain"/>
    <property type="match status" value="1"/>
</dbReference>
<dbReference type="GO" id="GO:0008270">
    <property type="term" value="F:zinc ion binding"/>
    <property type="evidence" value="ECO:0007669"/>
    <property type="project" value="UniProtKB-KW"/>
</dbReference>
<feature type="domain" description="CCHC-type" evidence="5">
    <location>
        <begin position="346"/>
        <end position="361"/>
    </location>
</feature>
<dbReference type="GO" id="GO:0005737">
    <property type="term" value="C:cytoplasm"/>
    <property type="evidence" value="ECO:0007669"/>
    <property type="project" value="TreeGrafter"/>
</dbReference>
<dbReference type="AlphaFoldDB" id="A0AAQ4E9Y4"/>
<keyword evidence="3" id="KW-0479">Metal-binding</keyword>
<comment type="caution">
    <text evidence="6">The sequence shown here is derived from an EMBL/GenBank/DDBJ whole genome shotgun (WGS) entry which is preliminary data.</text>
</comment>
<feature type="non-terminal residue" evidence="6">
    <location>
        <position position="1"/>
    </location>
</feature>
<dbReference type="SUPFAM" id="SSF56042">
    <property type="entry name" value="PurM C-terminal domain-like"/>
    <property type="match status" value="1"/>
</dbReference>
<proteinExistence type="predicted"/>
<evidence type="ECO:0000256" key="1">
    <source>
        <dbReference type="ARBA" id="ARBA00022741"/>
    </source>
</evidence>
<evidence type="ECO:0000313" key="7">
    <source>
        <dbReference type="Proteomes" id="UP001321473"/>
    </source>
</evidence>
<dbReference type="InterPro" id="IPR001878">
    <property type="entry name" value="Znf_CCHC"/>
</dbReference>
<evidence type="ECO:0000256" key="2">
    <source>
        <dbReference type="ARBA" id="ARBA00022840"/>
    </source>
</evidence>
<accession>A0AAQ4E9Y4</accession>
<feature type="compositionally biased region" description="Basic residues" evidence="4">
    <location>
        <begin position="466"/>
        <end position="478"/>
    </location>
</feature>
<keyword evidence="3" id="KW-0863">Zinc-finger</keyword>
<sequence>ESRTWLNKQAQGSQEGRLLNPWPMNGGVASSVCREFEIISPDNAEPGDVLVLTKPLGTQVAVNAHQWLEKPELRAQLDKAGFSEEHACSGGVIDLTEALKVQCFKKMASAMRVEVEGEDITPEEVSEKFGWRLAGEKKTQEQESKLSLTPLNGGPATAGHRRPQRKNFKSKLLKAARIPELPRQDIKIVMRPRGGLNLGEVSRFEISRAIIAAANVSGEEVTQDVICPNKQQNIVVISTPNRENADRYSAVRNLTISGTAHDVSAYETAPYGTVKGVIRGVPMTDTIQEINDYIVQDYNPTALQANRIGKTTTVVIAFDGDKVPNYIRYGNLLVECSLYRKQIDMCYLCGRLGHRMDVCPDPEDKICRGCDMKNPEESHVCTNPKCSLCGRNHLTADKECKARFKTPYVVGKRRWERQQREEVQQQQQPRGPTWQAPDRRRSRSQTRRWRSKSDTRSPSAAGARRRESRSRSKSKTRRSNGAEKQAMMERIETLSRTTNSDNDVSVLKRKVPKRDTTSAAPAATEPTTPPALTQSVTNAPPTETAAVAMEEEKVEAAVPPTMESVMSMLTQISSQVSQMSAQVNSLTEWIMWRPNAANSSLES</sequence>
<dbReference type="PANTHER" id="PTHR10256:SF0">
    <property type="entry name" value="INACTIVE SELENIDE, WATER DIKINASE-LIKE PROTEIN-RELATED"/>
    <property type="match status" value="1"/>
</dbReference>
<feature type="region of interest" description="Disordered" evidence="4">
    <location>
        <begin position="136"/>
        <end position="166"/>
    </location>
</feature>
<feature type="compositionally biased region" description="Low complexity" evidence="4">
    <location>
        <begin position="517"/>
        <end position="526"/>
    </location>
</feature>